<dbReference type="PANTHER" id="PTHR32114">
    <property type="entry name" value="ABC TRANSPORTER ABCH.3"/>
    <property type="match status" value="1"/>
</dbReference>
<dbReference type="Pfam" id="PF02463">
    <property type="entry name" value="SMC_N"/>
    <property type="match status" value="1"/>
</dbReference>
<sequence length="1062" mass="112799">MKPLVLALTGFRSYPNLARIDFTGKSLVAALGDTGAGKSSLLDAIVFALFRKSTWDAREPRHLIADGAQAMSVEFTFLHDGQRWQIHRTMHATNPNAARHHLKNLDTGEETDGATAVDNRIKAVLQMGYDTFLRVGLLPQGRFDQLLTATPKERSPRLRELFGAESLELVQQMAARHSQTLQALLSDARAKRAPMPDNPEQTAAEAGAAADAATAHAERLKTAIERITALRSEVLAARATAASATSTAETLSTCAVTDAGATLDALEPVATDIAAQHAALDQRAAQAVIRERELTAAITAADAAGEGQDALAQSAMILKTLAAHAEEHRSERDRLTGLAEQLAGERDALTEAEAELAEAAENAKPLAEQAHAAARTSARIRACAITVRTTLTTALTAARRVAGTASAHATAVDRRTSARDDLGPVEAEAEAARKAVAEADTHLQALRRHDTAAALAAELSPGDDCLLCHQRVPDDFAPPTDTDTVELTAATDRLSRATTARDKAVERLAEARAAVTAADEAALEREREHHSAQQTAQETSADAVRAFADLAALAAETPTGFDAESASLTLTEATAALAAPTPDGTAPLEQDTAPITDAIAACEKAAATHAEQLQAEGHRRTAEIEAGRTALAERTRAHQRRTDDTAKAFERHTRAVAGTTVQAGMLPSRIRAMLPDDAIDVLADEAAAAAAAVAARQAEVQELFDQREKARAEKTDVLGQQRALDKDTQARLDHPLSTLRGQLDMWAQAVAQAIRYLDVSDQHQAPKAPDRPEIAEIREYAAHLSTTTSTLRDKLTQHAVAAADHAATAQKTLSEHASALTDVDGFDTNADLTTPEALYPLVDAAGQATKEANDQRQKQQEAQDLIKPAADLDFAITAGKARYEALEVLRRELVDAKFLNHLTMLRTQALLGVASDLLGQMSDGRFGFADSFDIVSRASGVAHPPSRLSGGEKFQASLALALALAELHSRSGPALGSLFLDEGFAALDTTALDCALEVLRTQADGNRLVMVISHLHAVAEAVDDVLLVERTPAGSSARWLTPAQRDELAQADLVGGLQALVR</sequence>
<evidence type="ECO:0000256" key="1">
    <source>
        <dbReference type="ARBA" id="ARBA00006930"/>
    </source>
</evidence>
<gene>
    <name evidence="7" type="ORF">FNH08_08225</name>
</gene>
<keyword evidence="8" id="KW-1185">Reference proteome</keyword>
<keyword evidence="4" id="KW-0175">Coiled coil</keyword>
<dbReference type="InterPro" id="IPR027417">
    <property type="entry name" value="P-loop_NTPase"/>
</dbReference>
<evidence type="ECO:0000313" key="8">
    <source>
        <dbReference type="Proteomes" id="UP000400924"/>
    </source>
</evidence>
<feature type="compositionally biased region" description="Basic and acidic residues" evidence="5">
    <location>
        <begin position="522"/>
        <end position="531"/>
    </location>
</feature>
<name>A0A5N8XCC1_9ACTN</name>
<protein>
    <recommendedName>
        <fullName evidence="3">Nuclease SbcCD subunit C</fullName>
    </recommendedName>
</protein>
<comment type="subunit">
    <text evidence="2">Heterodimer of SbcC and SbcD.</text>
</comment>
<dbReference type="EMBL" id="VJZC01000035">
    <property type="protein sequence ID" value="MPY57163.1"/>
    <property type="molecule type" value="Genomic_DNA"/>
</dbReference>
<reference evidence="7 8" key="1">
    <citation type="submission" date="2019-07" db="EMBL/GenBank/DDBJ databases">
        <title>New species of Amycolatopsis and Streptomyces.</title>
        <authorList>
            <person name="Duangmal K."/>
            <person name="Teo W.F.A."/>
            <person name="Lipun K."/>
        </authorList>
    </citation>
    <scope>NUCLEOTIDE SEQUENCE [LARGE SCALE GENOMIC DNA]</scope>
    <source>
        <strain evidence="7 8">NBRC 106415</strain>
    </source>
</reference>
<dbReference type="SUPFAM" id="SSF52540">
    <property type="entry name" value="P-loop containing nucleoside triphosphate hydrolases"/>
    <property type="match status" value="1"/>
</dbReference>
<evidence type="ECO:0000256" key="3">
    <source>
        <dbReference type="ARBA" id="ARBA00013368"/>
    </source>
</evidence>
<feature type="domain" description="RecF/RecN/SMC N-terminal" evidence="6">
    <location>
        <begin position="6"/>
        <end position="1030"/>
    </location>
</feature>
<dbReference type="InterPro" id="IPR003395">
    <property type="entry name" value="RecF/RecN/SMC_N"/>
</dbReference>
<evidence type="ECO:0000256" key="5">
    <source>
        <dbReference type="SAM" id="MobiDB-lite"/>
    </source>
</evidence>
<evidence type="ECO:0000313" key="7">
    <source>
        <dbReference type="EMBL" id="MPY57163.1"/>
    </source>
</evidence>
<comment type="caution">
    <text evidence="7">The sequence shown here is derived from an EMBL/GenBank/DDBJ whole genome shotgun (WGS) entry which is preliminary data.</text>
</comment>
<evidence type="ECO:0000256" key="4">
    <source>
        <dbReference type="SAM" id="Coils"/>
    </source>
</evidence>
<dbReference type="Proteomes" id="UP000400924">
    <property type="component" value="Unassembled WGS sequence"/>
</dbReference>
<dbReference type="OrthoDB" id="9795626at2"/>
<organism evidence="7 8">
    <name type="scientific">Streptomyces spongiae</name>
    <dbReference type="NCBI Taxonomy" id="565072"/>
    <lineage>
        <taxon>Bacteria</taxon>
        <taxon>Bacillati</taxon>
        <taxon>Actinomycetota</taxon>
        <taxon>Actinomycetes</taxon>
        <taxon>Kitasatosporales</taxon>
        <taxon>Streptomycetaceae</taxon>
        <taxon>Streptomyces</taxon>
    </lineage>
</organism>
<dbReference type="PANTHER" id="PTHR32114:SF2">
    <property type="entry name" value="ABC TRANSPORTER ABCH.3"/>
    <property type="match status" value="1"/>
</dbReference>
<feature type="region of interest" description="Disordered" evidence="5">
    <location>
        <begin position="189"/>
        <end position="208"/>
    </location>
</feature>
<evidence type="ECO:0000259" key="6">
    <source>
        <dbReference type="Pfam" id="PF02463"/>
    </source>
</evidence>
<comment type="similarity">
    <text evidence="1">Belongs to the SMC family. SbcC subfamily.</text>
</comment>
<feature type="region of interest" description="Disordered" evidence="5">
    <location>
        <begin position="519"/>
        <end position="540"/>
    </location>
</feature>
<dbReference type="AlphaFoldDB" id="A0A5N8XCC1"/>
<dbReference type="RefSeq" id="WP_152770722.1">
    <property type="nucleotide sequence ID" value="NZ_VJZC01000035.1"/>
</dbReference>
<feature type="coiled-coil region" evidence="4">
    <location>
        <begin position="325"/>
        <end position="369"/>
    </location>
</feature>
<evidence type="ECO:0000256" key="2">
    <source>
        <dbReference type="ARBA" id="ARBA00011322"/>
    </source>
</evidence>
<dbReference type="Gene3D" id="3.40.50.300">
    <property type="entry name" value="P-loop containing nucleotide triphosphate hydrolases"/>
    <property type="match status" value="2"/>
</dbReference>
<proteinExistence type="inferred from homology"/>
<accession>A0A5N8XCC1</accession>